<dbReference type="SUPFAM" id="SSF48452">
    <property type="entry name" value="TPR-like"/>
    <property type="match status" value="2"/>
</dbReference>
<dbReference type="SMART" id="SM00320">
    <property type="entry name" value="WD40"/>
    <property type="match status" value="6"/>
</dbReference>
<accession>A0A7R8X3H1</accession>
<evidence type="ECO:0000256" key="8">
    <source>
        <dbReference type="ARBA" id="ARBA00038130"/>
    </source>
</evidence>
<evidence type="ECO:0000256" key="9">
    <source>
        <dbReference type="ARBA" id="ARBA00073483"/>
    </source>
</evidence>
<evidence type="ECO:0000313" key="13">
    <source>
        <dbReference type="Proteomes" id="UP000677054"/>
    </source>
</evidence>
<dbReference type="GO" id="GO:0036064">
    <property type="term" value="C:ciliary basal body"/>
    <property type="evidence" value="ECO:0007669"/>
    <property type="project" value="TreeGrafter"/>
</dbReference>
<keyword evidence="13" id="KW-1185">Reference proteome</keyword>
<dbReference type="InterPro" id="IPR036322">
    <property type="entry name" value="WD40_repeat_dom_sf"/>
</dbReference>
<keyword evidence="2" id="KW-0217">Developmental protein</keyword>
<protein>
    <recommendedName>
        <fullName evidence="9">Intraflagellar transport protein 172 homolog</fullName>
    </recommendedName>
</protein>
<dbReference type="InterPro" id="IPR056157">
    <property type="entry name" value="TPR_IFT80_172_dom"/>
</dbReference>
<dbReference type="Gene3D" id="1.25.40.470">
    <property type="match status" value="2"/>
</dbReference>
<evidence type="ECO:0000256" key="4">
    <source>
        <dbReference type="ARBA" id="ARBA00022737"/>
    </source>
</evidence>
<gene>
    <name evidence="12" type="ORF">DSTB1V02_LOCUS3034</name>
</gene>
<keyword evidence="5" id="KW-0802">TPR repeat</keyword>
<dbReference type="Pfam" id="PF24762">
    <property type="entry name" value="TPR_IF140-IFT172"/>
    <property type="match status" value="1"/>
</dbReference>
<dbReference type="SUPFAM" id="SSF69322">
    <property type="entry name" value="Tricorn protease domain 2"/>
    <property type="match status" value="1"/>
</dbReference>
<dbReference type="GO" id="GO:0005930">
    <property type="term" value="C:axoneme"/>
    <property type="evidence" value="ECO:0007669"/>
    <property type="project" value="TreeGrafter"/>
</dbReference>
<keyword evidence="7" id="KW-0966">Cell projection</keyword>
<evidence type="ECO:0000256" key="1">
    <source>
        <dbReference type="ARBA" id="ARBA00004138"/>
    </source>
</evidence>
<name>A0A7R8X3H1_9CRUS</name>
<dbReference type="Proteomes" id="UP000677054">
    <property type="component" value="Unassembled WGS sequence"/>
</dbReference>
<dbReference type="Pfam" id="PF00400">
    <property type="entry name" value="WD40"/>
    <property type="match status" value="3"/>
</dbReference>
<dbReference type="EMBL" id="CAJPEV010000368">
    <property type="protein sequence ID" value="CAG0884530.1"/>
    <property type="molecule type" value="Genomic_DNA"/>
</dbReference>
<dbReference type="InterPro" id="IPR056168">
    <property type="entry name" value="TPR_IF140/IFT172/WDR19"/>
</dbReference>
<comment type="subcellular location">
    <subcellularLocation>
        <location evidence="1">Cell projection</location>
        <location evidence="1">Cilium</location>
    </subcellularLocation>
</comment>
<evidence type="ECO:0000256" key="2">
    <source>
        <dbReference type="ARBA" id="ARBA00022473"/>
    </source>
</evidence>
<dbReference type="Gene3D" id="1.25.40.10">
    <property type="entry name" value="Tetratricopeptide repeat domain"/>
    <property type="match status" value="1"/>
</dbReference>
<keyword evidence="4" id="KW-0677">Repeat</keyword>
<dbReference type="EMBL" id="LR899885">
    <property type="protein sequence ID" value="CAD7243100.1"/>
    <property type="molecule type" value="Genomic_DNA"/>
</dbReference>
<keyword evidence="6" id="KW-0969">Cilium</keyword>
<evidence type="ECO:0000256" key="5">
    <source>
        <dbReference type="ARBA" id="ARBA00022803"/>
    </source>
</evidence>
<dbReference type="FunFam" id="2.130.10.10:FF:002910">
    <property type="entry name" value="Predicted protein"/>
    <property type="match status" value="1"/>
</dbReference>
<dbReference type="FunFam" id="1.25.40.470:FF:000008">
    <property type="entry name" value="Intraflagellar transport protein 172 homolog"/>
    <property type="match status" value="1"/>
</dbReference>
<dbReference type="OrthoDB" id="2186662at2759"/>
<dbReference type="SUPFAM" id="SSF50978">
    <property type="entry name" value="WD40 repeat-like"/>
    <property type="match status" value="1"/>
</dbReference>
<dbReference type="Pfam" id="PF23387">
    <property type="entry name" value="TPR_IFT80_172"/>
    <property type="match status" value="1"/>
</dbReference>
<evidence type="ECO:0000313" key="12">
    <source>
        <dbReference type="EMBL" id="CAD7243100.1"/>
    </source>
</evidence>
<feature type="domain" description="IFT80/172/WDR35 TPR" evidence="10">
    <location>
        <begin position="666"/>
        <end position="771"/>
    </location>
</feature>
<evidence type="ECO:0000259" key="11">
    <source>
        <dbReference type="Pfam" id="PF24762"/>
    </source>
</evidence>
<evidence type="ECO:0000256" key="7">
    <source>
        <dbReference type="ARBA" id="ARBA00023273"/>
    </source>
</evidence>
<dbReference type="InterPro" id="IPR015943">
    <property type="entry name" value="WD40/YVTN_repeat-like_dom_sf"/>
</dbReference>
<evidence type="ECO:0000256" key="6">
    <source>
        <dbReference type="ARBA" id="ARBA00023069"/>
    </source>
</evidence>
<dbReference type="InterPro" id="IPR001680">
    <property type="entry name" value="WD40_rpt"/>
</dbReference>
<reference evidence="12" key="1">
    <citation type="submission" date="2020-11" db="EMBL/GenBank/DDBJ databases">
        <authorList>
            <person name="Tran Van P."/>
        </authorList>
    </citation>
    <scope>NUCLEOTIDE SEQUENCE</scope>
</reference>
<keyword evidence="3" id="KW-0853">WD repeat</keyword>
<comment type="similarity">
    <text evidence="8">Belongs to the IFT172 family.</text>
</comment>
<dbReference type="FunFam" id="1.25.40.470:FF:000013">
    <property type="entry name" value="intraflagellar transport protein 172 homolog"/>
    <property type="match status" value="1"/>
</dbReference>
<dbReference type="PANTHER" id="PTHR15722">
    <property type="entry name" value="IFT140/172-RELATED"/>
    <property type="match status" value="1"/>
</dbReference>
<proteinExistence type="inferred from homology"/>
<dbReference type="PANTHER" id="PTHR15722:SF2">
    <property type="entry name" value="INTRAFLAGELLAR TRANSPORT PROTEIN 172 HOMOLOG"/>
    <property type="match status" value="1"/>
</dbReference>
<dbReference type="Gene3D" id="2.130.10.10">
    <property type="entry name" value="YVTN repeat-like/Quinoprotein amine dehydrogenase"/>
    <property type="match status" value="2"/>
</dbReference>
<dbReference type="InterPro" id="IPR011990">
    <property type="entry name" value="TPR-like_helical_dom_sf"/>
</dbReference>
<dbReference type="GO" id="GO:0042073">
    <property type="term" value="P:intraciliary transport"/>
    <property type="evidence" value="ECO:0007669"/>
    <property type="project" value="TreeGrafter"/>
</dbReference>
<feature type="domain" description="IF140/IFT172/WDR19 TPR" evidence="11">
    <location>
        <begin position="969"/>
        <end position="1341"/>
    </location>
</feature>
<sequence length="1786" mass="201650">MSECGIDTGTRGVTTLHIGLELTSPPCLPSTPSVSGSEMQLKHLKSLLPHQDGAAKVSAVAWAPNNLKLAVCTWDRIVVLFDETGEKKDKFSTKPADPKYSKKSYMVRGLAFSPDSSKLAVGQTDNIIYVYRIGEGWNEKKVICNKFLQSSAVTCLAWPLEGPIVYGLADGKVREANVKTGKSKTLYGSDSYVCSLTTSPNGKGILSGHADGSVVRYYVAEDENPYPQGKVVSVPVPPYGLAWTSNHVLIAGCDKRVLFYTPEGKLSQTFDYTKDDSEKEFTTAVASPSGQTVVIGSYDRLRVYAYSPGKGTWEEAKSKEIPNLYTITSLAWKRDGSRIACGTLCGGVEMFNTVLKRSVWKNKWEMTYVGPSQVLIKPLQGGGRGVSLKSKYGYEIQDVKIMGREQFLMARTPDTLLLGDLGKNLLSEVVWTNTGGNEKFYFDNDNVAMIFNAGELSLVEYGTNEILVTVRTEFMNPHLISVRINERKHRGVEENKKMAYLLDLKTIRILDLTDGMTLGEVTHDAKIDWLELNETGRKLLFRDRRLHLNLLDLDTQQKFPILNYCGFVSWVPGSDVVVAQNRGNLCIWYNIDTPERMSMIPVKGEVVEIERNDGKTEVVVAEGNHQTSYQLDEGLIEFGTAIDDGDLSRAVAFLETLEMTPEAEAMWRTLAKISLETRQLDYAERCYSALGDVAKARYLREMNEIAERASQTMGGEGTDYYEVRARMAILENQFPIAEAIYLEQNQLDHAIQMYQQLHRWEDALKLAETRGHPDLEHLRSSYIKWLLESGQEEKAGALLETEGDYMGAINMYLKGGLPTRAARLASSVPELKSDLELIQKIANGLLKGEFHDKAGDLYREVNDERKAMECYRKGGAYAKAVELARDSFPAEVVSLEEEWGDHLMVEKQMDAAINHYIEAGQTMKALDASVAARQWKRAAQIIQVVDDPASLGKYCQKLAQHYASVGDYQTAEKFYVDAGMYKDAIEMYNQTGQWERAHQLASQHLKREEVAEMYIRQAQVLEEQGKFRDAERLYIAVSEPDLAITMYKNHRMYDQMMKLVTQYHPDLVSSTHMHLAKEMEAEGSYQQAEQYYVKAEDWKSAVSMYRGAEMWEDAYRVAKNHGGPQAGKQVAFIWAKSLGGDSAVKLLNKFNLLEQCIDYACENYMFDFAFDLAKTAMKQKTPDIHYKYAMALEDDGKFREAEEEFIKAGKAKEAVLMYVHNQDWEAAQRVAESHDPDSVNDVLTGQAKVMFQARDFPRFESLLLRAQRPEIAIKLYKEAGMWNEALRLCKEYLPHKLQTLQDEYDRSVMTRDGQDPKTLLAQASEWEQAGEYNRAIDCYLRVSPEMSQDPKVAEKAWSKAGDIALKFLEEEKGLELAKSVANRLHQNGYFNAAAQLYLAVDMIREAIESLISGEEWSKAKKVAQELDPRFETYVDSKYKEFLKTAGKTDQLASVDLIGALDMYAQQGNWQKCIDTAKQHGPQVLHKYLALYATQLIKDRQPVEAMNLYVKHGAPANEQNLNIYKKIATDIFGLRNLRTSQAYDTWAHLRGMLLNIWKALPTPGGMKEEFEKLLLVAHYYSNRSAFLSKKSMETMAAKLSISLLRHSDVVPADKAFYEAGTDAKKVGWDSMAFVFLNRYLDLYDAIEEGSTDLLDHSDFVDTDIPFEVPLPEAPHLTEAEHEEIKEWVLAISMDQKIGQSLPLDERMTYEASLVSKNNPPAQPCLVTGYPVLRTRVEFQQGSRVANKEDWNKLLMEAKMTQSNDCQDVINFITQWAGGTSNPGYSFQ</sequence>
<dbReference type="GO" id="GO:0030992">
    <property type="term" value="C:intraciliary transport particle B"/>
    <property type="evidence" value="ECO:0007669"/>
    <property type="project" value="TreeGrafter"/>
</dbReference>
<organism evidence="12">
    <name type="scientific">Darwinula stevensoni</name>
    <dbReference type="NCBI Taxonomy" id="69355"/>
    <lineage>
        <taxon>Eukaryota</taxon>
        <taxon>Metazoa</taxon>
        <taxon>Ecdysozoa</taxon>
        <taxon>Arthropoda</taxon>
        <taxon>Crustacea</taxon>
        <taxon>Oligostraca</taxon>
        <taxon>Ostracoda</taxon>
        <taxon>Podocopa</taxon>
        <taxon>Podocopida</taxon>
        <taxon>Darwinulocopina</taxon>
        <taxon>Darwinuloidea</taxon>
        <taxon>Darwinulidae</taxon>
        <taxon>Darwinula</taxon>
    </lineage>
</organism>
<evidence type="ECO:0000259" key="10">
    <source>
        <dbReference type="Pfam" id="PF23387"/>
    </source>
</evidence>
<dbReference type="FunFam" id="1.25.40.470:FF:000012">
    <property type="entry name" value="intraflagellar transport protein 172 homolog"/>
    <property type="match status" value="1"/>
</dbReference>
<evidence type="ECO:0000256" key="3">
    <source>
        <dbReference type="ARBA" id="ARBA00022574"/>
    </source>
</evidence>